<feature type="transmembrane region" description="Helical" evidence="1">
    <location>
        <begin position="116"/>
        <end position="139"/>
    </location>
</feature>
<dbReference type="OrthoDB" id="2637653at2759"/>
<protein>
    <recommendedName>
        <fullName evidence="2">DUF6533 domain-containing protein</fullName>
    </recommendedName>
</protein>
<sequence>MHDHAATVQGKLYTSYGAVSAVMWMLYDTAIHFDVEVDCIWRRPTTWVKYAYAFVRYVPILNGGAVLALTANLTYPPAGCRGWIIDQLVVIECVTVAVELVLMLRVYAMYNRNKIVGALVGGGFAAEAALMGTTLALVVPRQTFTPDCLVASSPGIYMAYWLSSLCFETALFALTLYKFLRGVARARGRHSVLFLFVRDGTWAYAIIFAAMLFNTLMYQLVTTPLAGMGYFFALSIMSFAGSHILLNIRRLGMRMDSAPAALDELSSFAAAAVSDRWSSRRTDATEELSAVPPRAGAGVA</sequence>
<feature type="transmembrane region" description="Helical" evidence="1">
    <location>
        <begin position="159"/>
        <end position="180"/>
    </location>
</feature>
<feature type="transmembrane region" description="Helical" evidence="1">
    <location>
        <begin position="83"/>
        <end position="104"/>
    </location>
</feature>
<feature type="domain" description="DUF6533" evidence="2">
    <location>
        <begin position="16"/>
        <end position="61"/>
    </location>
</feature>
<evidence type="ECO:0000256" key="1">
    <source>
        <dbReference type="SAM" id="Phobius"/>
    </source>
</evidence>
<dbReference type="Pfam" id="PF20151">
    <property type="entry name" value="DUF6533"/>
    <property type="match status" value="1"/>
</dbReference>
<dbReference type="InterPro" id="IPR045340">
    <property type="entry name" value="DUF6533"/>
</dbReference>
<name>A0A9P3GLG9_9APHY</name>
<feature type="transmembrane region" description="Helical" evidence="1">
    <location>
        <begin position="201"/>
        <end position="221"/>
    </location>
</feature>
<keyword evidence="1" id="KW-1133">Transmembrane helix</keyword>
<gene>
    <name evidence="3" type="ORF">PsYK624_142350</name>
</gene>
<evidence type="ECO:0000259" key="2">
    <source>
        <dbReference type="Pfam" id="PF20151"/>
    </source>
</evidence>
<proteinExistence type="predicted"/>
<evidence type="ECO:0000313" key="4">
    <source>
        <dbReference type="Proteomes" id="UP000703269"/>
    </source>
</evidence>
<reference evidence="3 4" key="1">
    <citation type="submission" date="2021-08" db="EMBL/GenBank/DDBJ databases">
        <title>Draft Genome Sequence of Phanerochaete sordida strain YK-624.</title>
        <authorList>
            <person name="Mori T."/>
            <person name="Dohra H."/>
            <person name="Suzuki T."/>
            <person name="Kawagishi H."/>
            <person name="Hirai H."/>
        </authorList>
    </citation>
    <scope>NUCLEOTIDE SEQUENCE [LARGE SCALE GENOMIC DNA]</scope>
    <source>
        <strain evidence="3 4">YK-624</strain>
    </source>
</reference>
<keyword evidence="1" id="KW-0812">Transmembrane</keyword>
<organism evidence="3 4">
    <name type="scientific">Phanerochaete sordida</name>
    <dbReference type="NCBI Taxonomy" id="48140"/>
    <lineage>
        <taxon>Eukaryota</taxon>
        <taxon>Fungi</taxon>
        <taxon>Dikarya</taxon>
        <taxon>Basidiomycota</taxon>
        <taxon>Agaricomycotina</taxon>
        <taxon>Agaricomycetes</taxon>
        <taxon>Polyporales</taxon>
        <taxon>Phanerochaetaceae</taxon>
        <taxon>Phanerochaete</taxon>
    </lineage>
</organism>
<comment type="caution">
    <text evidence="3">The sequence shown here is derived from an EMBL/GenBank/DDBJ whole genome shotgun (WGS) entry which is preliminary data.</text>
</comment>
<feature type="transmembrane region" description="Helical" evidence="1">
    <location>
        <begin position="227"/>
        <end position="246"/>
    </location>
</feature>
<dbReference type="Proteomes" id="UP000703269">
    <property type="component" value="Unassembled WGS sequence"/>
</dbReference>
<feature type="transmembrane region" description="Helical" evidence="1">
    <location>
        <begin position="50"/>
        <end position="71"/>
    </location>
</feature>
<accession>A0A9P3GLG9</accession>
<keyword evidence="1" id="KW-0472">Membrane</keyword>
<evidence type="ECO:0000313" key="3">
    <source>
        <dbReference type="EMBL" id="GJE98013.1"/>
    </source>
</evidence>
<dbReference type="AlphaFoldDB" id="A0A9P3GLG9"/>
<dbReference type="EMBL" id="BPQB01000080">
    <property type="protein sequence ID" value="GJE98013.1"/>
    <property type="molecule type" value="Genomic_DNA"/>
</dbReference>
<keyword evidence="4" id="KW-1185">Reference proteome</keyword>